<dbReference type="InterPro" id="IPR036397">
    <property type="entry name" value="RNaseH_sf"/>
</dbReference>
<dbReference type="GO" id="GO:0003676">
    <property type="term" value="F:nucleic acid binding"/>
    <property type="evidence" value="ECO:0007669"/>
    <property type="project" value="InterPro"/>
</dbReference>
<keyword evidence="1" id="KW-0808">Transferase</keyword>
<dbReference type="Gene3D" id="3.30.420.10">
    <property type="entry name" value="Ribonuclease H-like superfamily/Ribonuclease H"/>
    <property type="match status" value="1"/>
</dbReference>
<comment type="caution">
    <text evidence="1">The sequence shown here is derived from an EMBL/GenBank/DDBJ whole genome shotgun (WGS) entry which is preliminary data.</text>
</comment>
<name>A0A4C1SFD4_EUMVA</name>
<dbReference type="GO" id="GO:0008168">
    <property type="term" value="F:methyltransferase activity"/>
    <property type="evidence" value="ECO:0007669"/>
    <property type="project" value="UniProtKB-KW"/>
</dbReference>
<protein>
    <submittedName>
        <fullName evidence="1">Histone-lysine N-methyltransferase SETMAR</fullName>
    </submittedName>
</protein>
<reference evidence="1 2" key="1">
    <citation type="journal article" date="2019" name="Commun. Biol.">
        <title>The bagworm genome reveals a unique fibroin gene that provides high tensile strength.</title>
        <authorList>
            <person name="Kono N."/>
            <person name="Nakamura H."/>
            <person name="Ohtoshi R."/>
            <person name="Tomita M."/>
            <person name="Numata K."/>
            <person name="Arakawa K."/>
        </authorList>
    </citation>
    <scope>NUCLEOTIDE SEQUENCE [LARGE SCALE GENOMIC DNA]</scope>
</reference>
<evidence type="ECO:0000313" key="2">
    <source>
        <dbReference type="Proteomes" id="UP000299102"/>
    </source>
</evidence>
<sequence>MKLVYCCDIIGNKSSKQPRWKKNCEIEEEDMVNERTAQRWFNRFDIGDSMLVDESRFGCPSEWDVEATKQAVESQSPTKSRWLDKGQLPQSIAERGRFEPKVLLSPVELWRFSVFGNNSRTITGEIYSEQVKRTCEALSQRYAGLVDQNGCSYNMIMLANITVKVTRDNIEELRGTELLSYAVFSPLHASSNHYLYRSMPKFIRGKVIEYKGEIENALREFFASKPKEWFYGGLRDLAEPSDRLVIS</sequence>
<dbReference type="InterPro" id="IPR052709">
    <property type="entry name" value="Transposase-MT_Hybrid"/>
</dbReference>
<dbReference type="EMBL" id="BGZK01000004">
    <property type="protein sequence ID" value="GBO99800.1"/>
    <property type="molecule type" value="Genomic_DNA"/>
</dbReference>
<dbReference type="AlphaFoldDB" id="A0A4C1SFD4"/>
<dbReference type="GO" id="GO:0032259">
    <property type="term" value="P:methylation"/>
    <property type="evidence" value="ECO:0007669"/>
    <property type="project" value="UniProtKB-KW"/>
</dbReference>
<dbReference type="PANTHER" id="PTHR46060:SF1">
    <property type="entry name" value="MARINER MOS1 TRANSPOSASE-LIKE PROTEIN"/>
    <property type="match status" value="1"/>
</dbReference>
<dbReference type="PANTHER" id="PTHR46060">
    <property type="entry name" value="MARINER MOS1 TRANSPOSASE-LIKE PROTEIN"/>
    <property type="match status" value="1"/>
</dbReference>
<organism evidence="1 2">
    <name type="scientific">Eumeta variegata</name>
    <name type="common">Bagworm moth</name>
    <name type="synonym">Eumeta japonica</name>
    <dbReference type="NCBI Taxonomy" id="151549"/>
    <lineage>
        <taxon>Eukaryota</taxon>
        <taxon>Metazoa</taxon>
        <taxon>Ecdysozoa</taxon>
        <taxon>Arthropoda</taxon>
        <taxon>Hexapoda</taxon>
        <taxon>Insecta</taxon>
        <taxon>Pterygota</taxon>
        <taxon>Neoptera</taxon>
        <taxon>Endopterygota</taxon>
        <taxon>Lepidoptera</taxon>
        <taxon>Glossata</taxon>
        <taxon>Ditrysia</taxon>
        <taxon>Tineoidea</taxon>
        <taxon>Psychidae</taxon>
        <taxon>Oiketicinae</taxon>
        <taxon>Eumeta</taxon>
    </lineage>
</organism>
<dbReference type="OrthoDB" id="6924958at2759"/>
<dbReference type="Proteomes" id="UP000299102">
    <property type="component" value="Unassembled WGS sequence"/>
</dbReference>
<keyword evidence="2" id="KW-1185">Reference proteome</keyword>
<proteinExistence type="predicted"/>
<gene>
    <name evidence="1" type="primary">SETMAR</name>
    <name evidence="1" type="ORF">EVAR_74211_1</name>
</gene>
<accession>A0A4C1SFD4</accession>
<evidence type="ECO:0000313" key="1">
    <source>
        <dbReference type="EMBL" id="GBO99800.1"/>
    </source>
</evidence>
<keyword evidence="1" id="KW-0489">Methyltransferase</keyword>